<evidence type="ECO:0000313" key="1">
    <source>
        <dbReference type="EMBL" id="MBP2170194.1"/>
    </source>
</evidence>
<accession>A0ABS4PC32</accession>
<organism evidence="1 2">
    <name type="scientific">Winslowiella toletana</name>
    <dbReference type="NCBI Taxonomy" id="92490"/>
    <lineage>
        <taxon>Bacteria</taxon>
        <taxon>Pseudomonadati</taxon>
        <taxon>Pseudomonadota</taxon>
        <taxon>Gammaproteobacteria</taxon>
        <taxon>Enterobacterales</taxon>
        <taxon>Erwiniaceae</taxon>
        <taxon>Winslowiella</taxon>
    </lineage>
</organism>
<keyword evidence="2" id="KW-1185">Reference proteome</keyword>
<dbReference type="Proteomes" id="UP001195624">
    <property type="component" value="Unassembled WGS sequence"/>
</dbReference>
<proteinExistence type="predicted"/>
<reference evidence="2" key="1">
    <citation type="submission" date="2023-07" db="EMBL/GenBank/DDBJ databases">
        <title>Genome mining of underrepresented organisms for secondary metabolites.</title>
        <authorList>
            <person name="D'Agostino P.M."/>
        </authorList>
    </citation>
    <scope>NUCLEOTIDE SEQUENCE [LARGE SCALE GENOMIC DNA]</scope>
    <source>
        <strain evidence="2">WS4403</strain>
    </source>
</reference>
<sequence length="35" mass="4058">MCPVVSVQFMAYFWRMLVNNGDKCKKYVNGSDLGR</sequence>
<dbReference type="EMBL" id="JAGGMQ010000001">
    <property type="protein sequence ID" value="MBP2170194.1"/>
    <property type="molecule type" value="Genomic_DNA"/>
</dbReference>
<gene>
    <name evidence="1" type="ORF">J2125_003386</name>
</gene>
<protein>
    <submittedName>
        <fullName evidence="1">Uncharacterized protein</fullName>
    </submittedName>
</protein>
<evidence type="ECO:0000313" key="2">
    <source>
        <dbReference type="Proteomes" id="UP001195624"/>
    </source>
</evidence>
<comment type="caution">
    <text evidence="1">The sequence shown here is derived from an EMBL/GenBank/DDBJ whole genome shotgun (WGS) entry which is preliminary data.</text>
</comment>
<name>A0ABS4PC32_9GAMM</name>